<dbReference type="EMBL" id="MLJW01006499">
    <property type="protein sequence ID" value="OIQ66582.1"/>
    <property type="molecule type" value="Genomic_DNA"/>
</dbReference>
<dbReference type="Gene3D" id="1.25.40.10">
    <property type="entry name" value="Tetratricopeptide repeat domain"/>
    <property type="match status" value="1"/>
</dbReference>
<feature type="region of interest" description="Disordered" evidence="1">
    <location>
        <begin position="233"/>
        <end position="274"/>
    </location>
</feature>
<gene>
    <name evidence="2" type="primary">podJ_11</name>
    <name evidence="2" type="ORF">GALL_518460</name>
</gene>
<dbReference type="PANTHER" id="PTHR43628:SF1">
    <property type="entry name" value="CHITIN SYNTHASE REGULATORY FACTOR 2-RELATED"/>
    <property type="match status" value="1"/>
</dbReference>
<dbReference type="Pfam" id="PF08238">
    <property type="entry name" value="Sel1"/>
    <property type="match status" value="4"/>
</dbReference>
<protein>
    <submittedName>
        <fullName evidence="2">Localization factor PodJL</fullName>
    </submittedName>
</protein>
<organism evidence="2">
    <name type="scientific">mine drainage metagenome</name>
    <dbReference type="NCBI Taxonomy" id="410659"/>
    <lineage>
        <taxon>unclassified sequences</taxon>
        <taxon>metagenomes</taxon>
        <taxon>ecological metagenomes</taxon>
    </lineage>
</organism>
<dbReference type="PANTHER" id="PTHR43628">
    <property type="entry name" value="ACTIVATOR OF C KINASE PROTEIN 1-RELATED"/>
    <property type="match status" value="1"/>
</dbReference>
<dbReference type="SUPFAM" id="SSF81901">
    <property type="entry name" value="HCP-like"/>
    <property type="match status" value="1"/>
</dbReference>
<dbReference type="InterPro" id="IPR006597">
    <property type="entry name" value="Sel1-like"/>
</dbReference>
<name>A0A1J5P5V1_9ZZZZ</name>
<dbReference type="InterPro" id="IPR011990">
    <property type="entry name" value="TPR-like_helical_dom_sf"/>
</dbReference>
<evidence type="ECO:0000313" key="2">
    <source>
        <dbReference type="EMBL" id="OIQ66582.1"/>
    </source>
</evidence>
<evidence type="ECO:0000256" key="1">
    <source>
        <dbReference type="SAM" id="MobiDB-lite"/>
    </source>
</evidence>
<dbReference type="SMART" id="SM00671">
    <property type="entry name" value="SEL1"/>
    <property type="match status" value="4"/>
</dbReference>
<dbReference type="InterPro" id="IPR052945">
    <property type="entry name" value="Mitotic_Regulator"/>
</dbReference>
<sequence>MVMDSASSASDVTGTIPVLQAAPGNGRLALIPILPSERLPDAIGGPVLRAAALKGDPTAAYEIGVRFAEGKGVAPNFDEAAKWYDRAAQAGVVPAIFRLGTLYEKGLSVQKDVDIARRYYMHAAERGNAKAMHNLAVLDADGGGKGANYKSAVQWFRKAADRGVADSQYNLGILYARGIGVEQNLAESFKWFSLAAAQGDVDAGRKRDDIAKRLDAQSLAAAKLAIQTFTSEPQPDDAINVASPAGGWDSAPSQASTAKPAAKPVSTKRTAAAH</sequence>
<accession>A0A1J5P5V1</accession>
<reference evidence="2" key="1">
    <citation type="submission" date="2016-10" db="EMBL/GenBank/DDBJ databases">
        <title>Sequence of Gallionella enrichment culture.</title>
        <authorList>
            <person name="Poehlein A."/>
            <person name="Muehling M."/>
            <person name="Daniel R."/>
        </authorList>
    </citation>
    <scope>NUCLEOTIDE SEQUENCE</scope>
</reference>
<dbReference type="AlphaFoldDB" id="A0A1J5P5V1"/>
<proteinExistence type="predicted"/>
<comment type="caution">
    <text evidence="2">The sequence shown here is derived from an EMBL/GenBank/DDBJ whole genome shotgun (WGS) entry which is preliminary data.</text>
</comment>